<protein>
    <submittedName>
        <fullName evidence="2">Uncharacterized protein</fullName>
    </submittedName>
</protein>
<dbReference type="AlphaFoldDB" id="A0AAD5CQV0"/>
<name>A0AAD5CQV0_AMBAR</name>
<evidence type="ECO:0000313" key="2">
    <source>
        <dbReference type="EMBL" id="KAI7746598.1"/>
    </source>
</evidence>
<accession>A0AAD5CQV0</accession>
<dbReference type="PANTHER" id="PTHR12271">
    <property type="entry name" value="POLY A POLYMERASE CID PAP -RELATED"/>
    <property type="match status" value="1"/>
</dbReference>
<feature type="compositionally biased region" description="Polar residues" evidence="1">
    <location>
        <begin position="228"/>
        <end position="241"/>
    </location>
</feature>
<proteinExistence type="predicted"/>
<feature type="region of interest" description="Disordered" evidence="1">
    <location>
        <begin position="217"/>
        <end position="268"/>
    </location>
</feature>
<dbReference type="Proteomes" id="UP001206925">
    <property type="component" value="Unassembled WGS sequence"/>
</dbReference>
<keyword evidence="3" id="KW-1185">Reference proteome</keyword>
<dbReference type="EMBL" id="JAMZMK010006939">
    <property type="protein sequence ID" value="KAI7746598.1"/>
    <property type="molecule type" value="Genomic_DNA"/>
</dbReference>
<dbReference type="PANTHER" id="PTHR12271:SF134">
    <property type="entry name" value="NUCLEOTIDYLTRANSFERASE FAMILY PROTEIN"/>
    <property type="match status" value="1"/>
</dbReference>
<reference evidence="2" key="1">
    <citation type="submission" date="2022-06" db="EMBL/GenBank/DDBJ databases">
        <title>Uncovering the hologenomic basis of an extraordinary plant invasion.</title>
        <authorList>
            <person name="Bieker V.C."/>
            <person name="Martin M.D."/>
            <person name="Gilbert T."/>
            <person name="Hodgins K."/>
            <person name="Battlay P."/>
            <person name="Petersen B."/>
            <person name="Wilson J."/>
        </authorList>
    </citation>
    <scope>NUCLEOTIDE SEQUENCE</scope>
    <source>
        <strain evidence="2">AA19_3_7</strain>
        <tissue evidence="2">Leaf</tissue>
    </source>
</reference>
<feature type="compositionally biased region" description="Basic residues" evidence="1">
    <location>
        <begin position="253"/>
        <end position="264"/>
    </location>
</feature>
<evidence type="ECO:0000256" key="1">
    <source>
        <dbReference type="SAM" id="MobiDB-lite"/>
    </source>
</evidence>
<sequence>MASVEELWSKGLCASPYLGHWTSKTWNNKIAIMSVEDFVDQTENVARAVGKLEVNKIYDCIHLTIENFGLFMNVRIEELKLKESFFGIDGLRHPCVEPKLNVRKEKHKRNHVKTKNPKLTINKVPNLGAPHLMTENSKLTLNKVTNPDETKLNASKEKHENNHLITQISKMTLNTISKPDEPKLNAMKEKHDNNNLMTQNLKSNVNKVSNPVEPKLHVNKEKHEKNHFMTQSSKPTLNKVSNPDEPNLDARKEKHKKNHPKTKNSKLTLKKVSNHDLPKLDARKEKNDNNHLMNQNLKWTMKKVSNPNSVMDIRASLNCSTMPLQTGHWGVPQHQAMTAGPEISWAYQSYYHQPMMGMRAAEGMTAAQRWEPAWGQPGWTPGWGGGPSGSSTGSWVGANGAAYMDDRQRWSQHMQHATDPWGRRLQQHPNGNSVNVYGPPYR</sequence>
<gene>
    <name evidence="2" type="ORF">M8C21_010202</name>
</gene>
<evidence type="ECO:0000313" key="3">
    <source>
        <dbReference type="Proteomes" id="UP001206925"/>
    </source>
</evidence>
<organism evidence="2 3">
    <name type="scientific">Ambrosia artemisiifolia</name>
    <name type="common">Common ragweed</name>
    <dbReference type="NCBI Taxonomy" id="4212"/>
    <lineage>
        <taxon>Eukaryota</taxon>
        <taxon>Viridiplantae</taxon>
        <taxon>Streptophyta</taxon>
        <taxon>Embryophyta</taxon>
        <taxon>Tracheophyta</taxon>
        <taxon>Spermatophyta</taxon>
        <taxon>Magnoliopsida</taxon>
        <taxon>eudicotyledons</taxon>
        <taxon>Gunneridae</taxon>
        <taxon>Pentapetalae</taxon>
        <taxon>asterids</taxon>
        <taxon>campanulids</taxon>
        <taxon>Asterales</taxon>
        <taxon>Asteraceae</taxon>
        <taxon>Asteroideae</taxon>
        <taxon>Heliantheae alliance</taxon>
        <taxon>Heliantheae</taxon>
        <taxon>Ambrosia</taxon>
    </lineage>
</organism>
<dbReference type="GO" id="GO:0016779">
    <property type="term" value="F:nucleotidyltransferase activity"/>
    <property type="evidence" value="ECO:0007669"/>
    <property type="project" value="TreeGrafter"/>
</dbReference>
<dbReference type="GO" id="GO:0031123">
    <property type="term" value="P:RNA 3'-end processing"/>
    <property type="evidence" value="ECO:0007669"/>
    <property type="project" value="TreeGrafter"/>
</dbReference>
<feature type="compositionally biased region" description="Basic and acidic residues" evidence="1">
    <location>
        <begin position="217"/>
        <end position="227"/>
    </location>
</feature>
<feature type="region of interest" description="Disordered" evidence="1">
    <location>
        <begin position="410"/>
        <end position="442"/>
    </location>
</feature>
<comment type="caution">
    <text evidence="2">The sequence shown here is derived from an EMBL/GenBank/DDBJ whole genome shotgun (WGS) entry which is preliminary data.</text>
</comment>